<protein>
    <submittedName>
        <fullName evidence="1">Uncharacterized protein</fullName>
    </submittedName>
</protein>
<proteinExistence type="predicted"/>
<evidence type="ECO:0000313" key="1">
    <source>
        <dbReference type="EMBL" id="MPN51966.1"/>
    </source>
</evidence>
<reference evidence="1" key="1">
    <citation type="submission" date="2019-08" db="EMBL/GenBank/DDBJ databases">
        <authorList>
            <person name="Kucharzyk K."/>
            <person name="Murdoch R.W."/>
            <person name="Higgins S."/>
            <person name="Loffler F."/>
        </authorList>
    </citation>
    <scope>NUCLEOTIDE SEQUENCE</scope>
</reference>
<dbReference type="AlphaFoldDB" id="A0A645ILQ7"/>
<dbReference type="EMBL" id="VSSQ01117612">
    <property type="protein sequence ID" value="MPN51966.1"/>
    <property type="molecule type" value="Genomic_DNA"/>
</dbReference>
<accession>A0A645ILQ7</accession>
<name>A0A645ILQ7_9ZZZZ</name>
<sequence>MCEYPSPSSGTISVSTLTTSKEDLKCGIKFSETLFPGTSELLIKSMRLFIVSEIITPTCVSRENCMSIRHVDTWLPWLYQDPGMPKH</sequence>
<comment type="caution">
    <text evidence="1">The sequence shown here is derived from an EMBL/GenBank/DDBJ whole genome shotgun (WGS) entry which is preliminary data.</text>
</comment>
<gene>
    <name evidence="1" type="ORF">SDC9_199618</name>
</gene>
<organism evidence="1">
    <name type="scientific">bioreactor metagenome</name>
    <dbReference type="NCBI Taxonomy" id="1076179"/>
    <lineage>
        <taxon>unclassified sequences</taxon>
        <taxon>metagenomes</taxon>
        <taxon>ecological metagenomes</taxon>
    </lineage>
</organism>